<reference evidence="1 2" key="1">
    <citation type="submission" date="2016-06" db="EMBL/GenBank/DDBJ databases">
        <title>Evolution of pathogenesis and genome organization in the Tremellales.</title>
        <authorList>
            <person name="Cuomo C."/>
            <person name="Litvintseva A."/>
            <person name="Heitman J."/>
            <person name="Chen Y."/>
            <person name="Sun S."/>
            <person name="Springer D."/>
            <person name="Dromer F."/>
            <person name="Young S."/>
            <person name="Zeng Q."/>
            <person name="Chapman S."/>
            <person name="Gujja S."/>
            <person name="Saif S."/>
            <person name="Birren B."/>
        </authorList>
    </citation>
    <scope>NUCLEOTIDE SEQUENCE [LARGE SCALE GENOMIC DNA]</scope>
    <source>
        <strain evidence="1 2">CBS 6273</strain>
    </source>
</reference>
<evidence type="ECO:0000313" key="1">
    <source>
        <dbReference type="EMBL" id="ODO04880.1"/>
    </source>
</evidence>
<dbReference type="EMBL" id="MEKH01000008">
    <property type="protein sequence ID" value="ODO04880.1"/>
    <property type="molecule type" value="Genomic_DNA"/>
</dbReference>
<gene>
    <name evidence="1" type="ORF">I350_05490</name>
</gene>
<dbReference type="AlphaFoldDB" id="A0A1E3JVQ4"/>
<evidence type="ECO:0000313" key="2">
    <source>
        <dbReference type="Proteomes" id="UP000095149"/>
    </source>
</evidence>
<accession>A0A1E3JVQ4</accession>
<dbReference type="Proteomes" id="UP000095149">
    <property type="component" value="Unassembled WGS sequence"/>
</dbReference>
<comment type="caution">
    <text evidence="1">The sequence shown here is derived from an EMBL/GenBank/DDBJ whole genome shotgun (WGS) entry which is preliminary data.</text>
</comment>
<sequence length="60" mass="6599">MSSLEPKKEGDGLSVNPLVAINYIFYLGFPPQYIADAVEENLCEFIIISGAFWTDLSVTA</sequence>
<proteinExistence type="predicted"/>
<organism evidence="1 2">
    <name type="scientific">Cryptococcus amylolentus CBS 6273</name>
    <dbReference type="NCBI Taxonomy" id="1296118"/>
    <lineage>
        <taxon>Eukaryota</taxon>
        <taxon>Fungi</taxon>
        <taxon>Dikarya</taxon>
        <taxon>Basidiomycota</taxon>
        <taxon>Agaricomycotina</taxon>
        <taxon>Tremellomycetes</taxon>
        <taxon>Tremellales</taxon>
        <taxon>Cryptococcaceae</taxon>
        <taxon>Cryptococcus</taxon>
    </lineage>
</organism>
<protein>
    <submittedName>
        <fullName evidence="1">Uncharacterized protein</fullName>
    </submittedName>
</protein>
<name>A0A1E3JVQ4_9TREE</name>